<accession>A0ABS2HN65</accession>
<dbReference type="SMART" id="SM01144">
    <property type="entry name" value="DTW"/>
    <property type="match status" value="1"/>
</dbReference>
<evidence type="ECO:0000256" key="2">
    <source>
        <dbReference type="ARBA" id="ARBA00022679"/>
    </source>
</evidence>
<keyword evidence="3" id="KW-0949">S-adenosyl-L-methionine</keyword>
<evidence type="ECO:0000256" key="1">
    <source>
        <dbReference type="ARBA" id="ARBA00012386"/>
    </source>
</evidence>
<dbReference type="EMBL" id="JAFEUM010000006">
    <property type="protein sequence ID" value="MBM7037577.1"/>
    <property type="molecule type" value="Genomic_DNA"/>
</dbReference>
<dbReference type="EC" id="2.5.1.25" evidence="1"/>
<feature type="domain" description="DTW" evidence="6">
    <location>
        <begin position="19"/>
        <end position="203"/>
    </location>
</feature>
<evidence type="ECO:0000313" key="8">
    <source>
        <dbReference type="Proteomes" id="UP000809621"/>
    </source>
</evidence>
<keyword evidence="2" id="KW-0808">Transferase</keyword>
<evidence type="ECO:0000313" key="7">
    <source>
        <dbReference type="EMBL" id="MBM7037577.1"/>
    </source>
</evidence>
<evidence type="ECO:0000256" key="3">
    <source>
        <dbReference type="ARBA" id="ARBA00022691"/>
    </source>
</evidence>
<dbReference type="InterPro" id="IPR039262">
    <property type="entry name" value="DTWD2/TAPT"/>
</dbReference>
<dbReference type="Proteomes" id="UP000809621">
    <property type="component" value="Unassembled WGS sequence"/>
</dbReference>
<comment type="caution">
    <text evidence="7">The sequence shown here is derived from an EMBL/GenBank/DDBJ whole genome shotgun (WGS) entry which is preliminary data.</text>
</comment>
<evidence type="ECO:0000256" key="5">
    <source>
        <dbReference type="ARBA" id="ARBA00034489"/>
    </source>
</evidence>
<dbReference type="PANTHER" id="PTHR21392">
    <property type="entry name" value="TRNA-URIDINE AMINOCARBOXYPROPYLTRANSFERASE 2"/>
    <property type="match status" value="1"/>
</dbReference>
<keyword evidence="8" id="KW-1185">Reference proteome</keyword>
<dbReference type="Pfam" id="PF03942">
    <property type="entry name" value="DTW"/>
    <property type="match status" value="1"/>
</dbReference>
<dbReference type="RefSeq" id="WP_205159103.1">
    <property type="nucleotide sequence ID" value="NZ_JAFEUM010000006.1"/>
</dbReference>
<organism evidence="7 8">
    <name type="scientific">Vibrio ulleungensis</name>
    <dbReference type="NCBI Taxonomy" id="2807619"/>
    <lineage>
        <taxon>Bacteria</taxon>
        <taxon>Pseudomonadati</taxon>
        <taxon>Pseudomonadota</taxon>
        <taxon>Gammaproteobacteria</taxon>
        <taxon>Vibrionales</taxon>
        <taxon>Vibrionaceae</taxon>
        <taxon>Vibrio</taxon>
    </lineage>
</organism>
<dbReference type="InterPro" id="IPR005636">
    <property type="entry name" value="DTW"/>
</dbReference>
<evidence type="ECO:0000259" key="6">
    <source>
        <dbReference type="SMART" id="SM01144"/>
    </source>
</evidence>
<gene>
    <name evidence="7" type="ORF">JQC93_14295</name>
</gene>
<evidence type="ECO:0000256" key="4">
    <source>
        <dbReference type="ARBA" id="ARBA00022694"/>
    </source>
</evidence>
<comment type="similarity">
    <text evidence="5">Belongs to the TDD superfamily. DTWD2 family.</text>
</comment>
<reference evidence="7 8" key="1">
    <citation type="submission" date="2021-02" db="EMBL/GenBank/DDBJ databases">
        <authorList>
            <person name="Park J.-S."/>
        </authorList>
    </citation>
    <scope>NUCLEOTIDE SEQUENCE [LARGE SCALE GENOMIC DNA]</scope>
    <source>
        <strain evidence="7 8">188UL20-2</strain>
    </source>
</reference>
<protein>
    <recommendedName>
        <fullName evidence="1">tRNA-uridine aminocarboxypropyltransferase</fullName>
        <ecNumber evidence="1">2.5.1.25</ecNumber>
    </recommendedName>
</protein>
<sequence length="209" mass="23714">MGSNVDVNDRNGDISGIVMSCPKCGMRHQCVCEMMTPLDNHFDLLLIQHPNELARATNSAKLLQWRLTRCASFTWDRRTPPEALLEIINNHVNPVLLFPTPNSQPVSSPSLTQSDALYIVLDATWQEAGKMWRQSPWLQALPTFHLDLEHSSEFTLRRNQKPNSVCTCEIGIELLKLHNQTEQAHTLSHSMKHYFAAYQADRSGHALKS</sequence>
<dbReference type="PANTHER" id="PTHR21392:SF0">
    <property type="entry name" value="TRNA-URIDINE AMINOCARBOXYPROPYLTRANSFERASE 2"/>
    <property type="match status" value="1"/>
</dbReference>
<keyword evidence="4" id="KW-0819">tRNA processing</keyword>
<proteinExistence type="inferred from homology"/>
<name>A0ABS2HN65_9VIBR</name>